<keyword evidence="1" id="KW-0489">Methyltransferase</keyword>
<accession>A0A7S3YX55</accession>
<keyword evidence="2" id="KW-0808">Transferase</keyword>
<evidence type="ECO:0000256" key="2">
    <source>
        <dbReference type="ARBA" id="ARBA00022679"/>
    </source>
</evidence>
<evidence type="ECO:0000256" key="1">
    <source>
        <dbReference type="ARBA" id="ARBA00022603"/>
    </source>
</evidence>
<dbReference type="Pfam" id="PF13649">
    <property type="entry name" value="Methyltransf_25"/>
    <property type="match status" value="1"/>
</dbReference>
<dbReference type="GO" id="GO:0032259">
    <property type="term" value="P:methylation"/>
    <property type="evidence" value="ECO:0007669"/>
    <property type="project" value="UniProtKB-KW"/>
</dbReference>
<evidence type="ECO:0000259" key="3">
    <source>
        <dbReference type="Pfam" id="PF13649"/>
    </source>
</evidence>
<protein>
    <recommendedName>
        <fullName evidence="3">Methyltransferase domain-containing protein</fullName>
    </recommendedName>
</protein>
<dbReference type="CDD" id="cd02440">
    <property type="entry name" value="AdoMet_MTases"/>
    <property type="match status" value="1"/>
</dbReference>
<proteinExistence type="predicted"/>
<dbReference type="EMBL" id="HBIV01022717">
    <property type="protein sequence ID" value="CAE0664739.1"/>
    <property type="molecule type" value="Transcribed_RNA"/>
</dbReference>
<organism evidence="4">
    <name type="scientific">Lotharella globosa</name>
    <dbReference type="NCBI Taxonomy" id="91324"/>
    <lineage>
        <taxon>Eukaryota</taxon>
        <taxon>Sar</taxon>
        <taxon>Rhizaria</taxon>
        <taxon>Cercozoa</taxon>
        <taxon>Chlorarachniophyceae</taxon>
        <taxon>Lotharella</taxon>
    </lineage>
</organism>
<dbReference type="InterPro" id="IPR041698">
    <property type="entry name" value="Methyltransf_25"/>
</dbReference>
<dbReference type="PANTHER" id="PTHR43861">
    <property type="entry name" value="TRANS-ACONITATE 2-METHYLTRANSFERASE-RELATED"/>
    <property type="match status" value="1"/>
</dbReference>
<feature type="domain" description="Methyltransferase" evidence="3">
    <location>
        <begin position="86"/>
        <end position="175"/>
    </location>
</feature>
<reference evidence="4" key="1">
    <citation type="submission" date="2021-01" db="EMBL/GenBank/DDBJ databases">
        <authorList>
            <person name="Corre E."/>
            <person name="Pelletier E."/>
            <person name="Niang G."/>
            <person name="Scheremetjew M."/>
            <person name="Finn R."/>
            <person name="Kale V."/>
            <person name="Holt S."/>
            <person name="Cochrane G."/>
            <person name="Meng A."/>
            <person name="Brown T."/>
            <person name="Cohen L."/>
        </authorList>
    </citation>
    <scope>NUCLEOTIDE SEQUENCE</scope>
    <source>
        <strain evidence="4">CCCM811</strain>
    </source>
</reference>
<gene>
    <name evidence="4" type="ORF">LGLO00237_LOCUS16344</name>
</gene>
<dbReference type="GO" id="GO:0008168">
    <property type="term" value="F:methyltransferase activity"/>
    <property type="evidence" value="ECO:0007669"/>
    <property type="project" value="UniProtKB-KW"/>
</dbReference>
<dbReference type="InterPro" id="IPR029063">
    <property type="entry name" value="SAM-dependent_MTases_sf"/>
</dbReference>
<name>A0A7S3YX55_9EUKA</name>
<sequence>MQRLLVSRTPSLKTSAGNIVRSCGVRSTSSRQATEYDNSAIAKSFGHLIKGLEGGKAGGLFQDLESNSFDTGLRRLGLDSVKDLRVLDAGCGEGRFSRRLCAAGAQVIGCDSSPAMVEAARVHQQHDEHDVEYVLMDVSCEKAGLGHQVDLCLSIYVMQMAKELQQLQDMCNFLRRHAHRSLVFTVSGEYIPEPRQSKLMLKHLGFQSLRAPGTTDRIHFVMQGSSTITNYQYSEETYLQCLENAGYRQVGAYKLHGSEQYRDYVMETGENDEKELLERISANPHIKCFWGKA</sequence>
<evidence type="ECO:0000313" key="4">
    <source>
        <dbReference type="EMBL" id="CAE0664739.1"/>
    </source>
</evidence>
<dbReference type="PANTHER" id="PTHR43861:SF1">
    <property type="entry name" value="TRANS-ACONITATE 2-METHYLTRANSFERASE"/>
    <property type="match status" value="1"/>
</dbReference>
<dbReference type="SUPFAM" id="SSF53335">
    <property type="entry name" value="S-adenosyl-L-methionine-dependent methyltransferases"/>
    <property type="match status" value="1"/>
</dbReference>
<dbReference type="AlphaFoldDB" id="A0A7S3YX55"/>
<dbReference type="Gene3D" id="3.40.50.150">
    <property type="entry name" value="Vaccinia Virus protein VP39"/>
    <property type="match status" value="1"/>
</dbReference>